<comment type="caution">
    <text evidence="2">The sequence shown here is derived from an EMBL/GenBank/DDBJ whole genome shotgun (WGS) entry which is preliminary data.</text>
</comment>
<proteinExistence type="predicted"/>
<dbReference type="Proteomes" id="UP000248857">
    <property type="component" value="Unassembled WGS sequence"/>
</dbReference>
<organism evidence="2 3">
    <name type="scientific">Acaryochloris thomasi RCC1774</name>
    <dbReference type="NCBI Taxonomy" id="1764569"/>
    <lineage>
        <taxon>Bacteria</taxon>
        <taxon>Bacillati</taxon>
        <taxon>Cyanobacteriota</taxon>
        <taxon>Cyanophyceae</taxon>
        <taxon>Acaryochloridales</taxon>
        <taxon>Acaryochloridaceae</taxon>
        <taxon>Acaryochloris</taxon>
        <taxon>Acaryochloris thomasi</taxon>
    </lineage>
</organism>
<keyword evidence="3" id="KW-1185">Reference proteome</keyword>
<keyword evidence="1" id="KW-0732">Signal</keyword>
<sequence length="112" mass="12018">MSMTKRSLNLLALFTSVNAVGLILPTLQAAEAAPKPHNYNPALVAIYTSSCMKQLNRNPDAKKACQCSVREMQKHHAQTQAVAIVKKAKSSSSVDPSTGVPNGMSKYFAPCL</sequence>
<evidence type="ECO:0000256" key="1">
    <source>
        <dbReference type="SAM" id="SignalP"/>
    </source>
</evidence>
<evidence type="ECO:0000313" key="3">
    <source>
        <dbReference type="Proteomes" id="UP000248857"/>
    </source>
</evidence>
<accession>A0A2W1JH39</accession>
<name>A0A2W1JH39_9CYAN</name>
<dbReference type="AlphaFoldDB" id="A0A2W1JH39"/>
<protein>
    <submittedName>
        <fullName evidence="2">Uncharacterized protein</fullName>
    </submittedName>
</protein>
<gene>
    <name evidence="2" type="ORF">C1752_03241</name>
</gene>
<feature type="signal peptide" evidence="1">
    <location>
        <begin position="1"/>
        <end position="21"/>
    </location>
</feature>
<reference evidence="2 3" key="1">
    <citation type="journal article" date="2018" name="Sci. Rep.">
        <title>A novel species of the marine cyanobacterium Acaryochloris with a unique pigment content and lifestyle.</title>
        <authorList>
            <person name="Partensky F."/>
            <person name="Six C."/>
            <person name="Ratin M."/>
            <person name="Garczarek L."/>
            <person name="Vaulot D."/>
            <person name="Probert I."/>
            <person name="Calteau A."/>
            <person name="Gourvil P."/>
            <person name="Marie D."/>
            <person name="Grebert T."/>
            <person name="Bouchier C."/>
            <person name="Le Panse S."/>
            <person name="Gachenot M."/>
            <person name="Rodriguez F."/>
            <person name="Garrido J.L."/>
        </authorList>
    </citation>
    <scope>NUCLEOTIDE SEQUENCE [LARGE SCALE GENOMIC DNA]</scope>
    <source>
        <strain evidence="2 3">RCC1774</strain>
    </source>
</reference>
<dbReference type="EMBL" id="PQWO01000008">
    <property type="protein sequence ID" value="PZD72879.1"/>
    <property type="molecule type" value="Genomic_DNA"/>
</dbReference>
<feature type="chain" id="PRO_5015968528" evidence="1">
    <location>
        <begin position="22"/>
        <end position="112"/>
    </location>
</feature>
<evidence type="ECO:0000313" key="2">
    <source>
        <dbReference type="EMBL" id="PZD72879.1"/>
    </source>
</evidence>